<dbReference type="EMBL" id="CP017111">
    <property type="protein sequence ID" value="AOO65717.1"/>
    <property type="molecule type" value="Genomic_DNA"/>
</dbReference>
<accession>A0A1D7TL44</accession>
<keyword evidence="2" id="KW-1185">Reference proteome</keyword>
<protein>
    <submittedName>
        <fullName evidence="1">Uncharacterized protein</fullName>
    </submittedName>
</protein>
<evidence type="ECO:0000313" key="1">
    <source>
        <dbReference type="EMBL" id="AOO65717.1"/>
    </source>
</evidence>
<dbReference type="AlphaFoldDB" id="A0A1D7TL44"/>
<sequence length="56" mass="6407">MLIFIPFLIVIALIVAIDQLYFSDATPKESASKKELQQKSSDANATQKYLDRYIKK</sequence>
<dbReference type="Proteomes" id="UP000094609">
    <property type="component" value="Chromosome"/>
</dbReference>
<reference evidence="2" key="1">
    <citation type="submission" date="2016-08" db="EMBL/GenBank/DDBJ databases">
        <title>Complete genome sequence of the organohalide-respiring Epsilonproteobacterium Sulfurospirillum halorespirans.</title>
        <authorList>
            <person name="Goris T."/>
            <person name="Zimmermann J."/>
            <person name="Schenz B."/>
            <person name="Lemos M."/>
            <person name="Hackermueller J."/>
            <person name="Diekert G."/>
        </authorList>
    </citation>
    <scope>NUCLEOTIDE SEQUENCE [LARGE SCALE GENOMIC DNA]</scope>
    <source>
        <strain>DSM 13726</strain>
        <strain evidence="2">PCE-M2</strain>
    </source>
</reference>
<gene>
    <name evidence="1" type="ORF">SHALO_1946</name>
</gene>
<dbReference type="KEGG" id="shal:SHALO_1946"/>
<evidence type="ECO:0000313" key="2">
    <source>
        <dbReference type="Proteomes" id="UP000094609"/>
    </source>
</evidence>
<dbReference type="STRING" id="1193502.SHALO_1946"/>
<dbReference type="PATRIC" id="fig|1193502.14.peg.1978"/>
<dbReference type="RefSeq" id="WP_168156751.1">
    <property type="nucleotide sequence ID" value="NZ_CP017111.1"/>
</dbReference>
<name>A0A1D7TL44_9BACT</name>
<proteinExistence type="predicted"/>
<organism evidence="1 2">
    <name type="scientific">Sulfurospirillum halorespirans DSM 13726</name>
    <dbReference type="NCBI Taxonomy" id="1193502"/>
    <lineage>
        <taxon>Bacteria</taxon>
        <taxon>Pseudomonadati</taxon>
        <taxon>Campylobacterota</taxon>
        <taxon>Epsilonproteobacteria</taxon>
        <taxon>Campylobacterales</taxon>
        <taxon>Sulfurospirillaceae</taxon>
        <taxon>Sulfurospirillum</taxon>
    </lineage>
</organism>